<accession>A0AAD7PYW2</accession>
<name>A0AAD7PYW2_QUISA</name>
<dbReference type="PANTHER" id="PTHR36030">
    <property type="entry name" value="CALMODULIN-BINDING DOMAIN-CONTAINING PROTEIN"/>
    <property type="match status" value="1"/>
</dbReference>
<dbReference type="KEGG" id="qsa:O6P43_009703"/>
<organism evidence="2 3">
    <name type="scientific">Quillaja saponaria</name>
    <name type="common">Soap bark tree</name>
    <dbReference type="NCBI Taxonomy" id="32244"/>
    <lineage>
        <taxon>Eukaryota</taxon>
        <taxon>Viridiplantae</taxon>
        <taxon>Streptophyta</taxon>
        <taxon>Embryophyta</taxon>
        <taxon>Tracheophyta</taxon>
        <taxon>Spermatophyta</taxon>
        <taxon>Magnoliopsida</taxon>
        <taxon>eudicotyledons</taxon>
        <taxon>Gunneridae</taxon>
        <taxon>Pentapetalae</taxon>
        <taxon>rosids</taxon>
        <taxon>fabids</taxon>
        <taxon>Fabales</taxon>
        <taxon>Quillajaceae</taxon>
        <taxon>Quillaja</taxon>
    </lineage>
</organism>
<protein>
    <submittedName>
        <fullName evidence="2">Dynein heavy chain 1, axonemal</fullName>
    </submittedName>
</protein>
<keyword evidence="3" id="KW-1185">Reference proteome</keyword>
<comment type="caution">
    <text evidence="2">The sequence shown here is derived from an EMBL/GenBank/DDBJ whole genome shotgun (WGS) entry which is preliminary data.</text>
</comment>
<dbReference type="EMBL" id="JARAOO010000004">
    <property type="protein sequence ID" value="KAJ7971712.1"/>
    <property type="molecule type" value="Genomic_DNA"/>
</dbReference>
<dbReference type="Proteomes" id="UP001163823">
    <property type="component" value="Chromosome 4"/>
</dbReference>
<evidence type="ECO:0000313" key="3">
    <source>
        <dbReference type="Proteomes" id="UP001163823"/>
    </source>
</evidence>
<evidence type="ECO:0000256" key="1">
    <source>
        <dbReference type="SAM" id="MobiDB-lite"/>
    </source>
</evidence>
<feature type="region of interest" description="Disordered" evidence="1">
    <location>
        <begin position="82"/>
        <end position="103"/>
    </location>
</feature>
<evidence type="ECO:0000313" key="2">
    <source>
        <dbReference type="EMBL" id="KAJ7971712.1"/>
    </source>
</evidence>
<sequence length="140" mass="15882">MESNRKRSRGLIKGKLFPFYREAKPCATLHYTSSINNVKPNQSSPSTASVGFRVHHQDYFITHQPKPKVSFLVPATASGAANNINNCRDRDGDGDRDNVGQLNEDDESVDLRAATYIACVQERFKLERINSEKIKYHQQK</sequence>
<dbReference type="PANTHER" id="PTHR36030:SF1">
    <property type="entry name" value="CALMODULIN-BINDING DOMAIN-CONTAINING PROTEIN"/>
    <property type="match status" value="1"/>
</dbReference>
<feature type="compositionally biased region" description="Basic and acidic residues" evidence="1">
    <location>
        <begin position="87"/>
        <end position="98"/>
    </location>
</feature>
<proteinExistence type="predicted"/>
<gene>
    <name evidence="2" type="ORF">O6P43_009703</name>
</gene>
<reference evidence="2" key="1">
    <citation type="journal article" date="2023" name="Science">
        <title>Elucidation of the pathway for biosynthesis of saponin adjuvants from the soapbark tree.</title>
        <authorList>
            <person name="Reed J."/>
            <person name="Orme A."/>
            <person name="El-Demerdash A."/>
            <person name="Owen C."/>
            <person name="Martin L.B.B."/>
            <person name="Misra R.C."/>
            <person name="Kikuchi S."/>
            <person name="Rejzek M."/>
            <person name="Martin A.C."/>
            <person name="Harkess A."/>
            <person name="Leebens-Mack J."/>
            <person name="Louveau T."/>
            <person name="Stephenson M.J."/>
            <person name="Osbourn A."/>
        </authorList>
    </citation>
    <scope>NUCLEOTIDE SEQUENCE</scope>
    <source>
        <strain evidence="2">S10</strain>
    </source>
</reference>
<dbReference type="AlphaFoldDB" id="A0AAD7PYW2"/>